<evidence type="ECO:0000256" key="4">
    <source>
        <dbReference type="ARBA" id="ARBA00022801"/>
    </source>
</evidence>
<reference evidence="13 14" key="1">
    <citation type="submission" date="2017-09" db="EMBL/GenBank/DDBJ databases">
        <title>Sequencing the genomes of two abundant thermophiles in Great Basin hot springs: Thermocrinis jamiesonii and novel Chloroflexi Thermoflexus hugenholtzii.</title>
        <authorList>
            <person name="Hedlund B."/>
        </authorList>
    </citation>
    <scope>NUCLEOTIDE SEQUENCE [LARGE SCALE GENOMIC DNA]</scope>
    <source>
        <strain evidence="13 14">G233</strain>
    </source>
</reference>
<dbReference type="Gene3D" id="3.40.50.880">
    <property type="match status" value="1"/>
</dbReference>
<dbReference type="NCBIfam" id="TIGR01855">
    <property type="entry name" value="IMP_synth_hisH"/>
    <property type="match status" value="1"/>
</dbReference>
<evidence type="ECO:0000256" key="7">
    <source>
        <dbReference type="ARBA" id="ARBA00023239"/>
    </source>
</evidence>
<dbReference type="PANTHER" id="PTHR42701:SF1">
    <property type="entry name" value="IMIDAZOLE GLYCEROL PHOSPHATE SYNTHASE SUBUNIT HISH"/>
    <property type="match status" value="1"/>
</dbReference>
<evidence type="ECO:0000256" key="10">
    <source>
        <dbReference type="HAMAP-Rule" id="MF_00278"/>
    </source>
</evidence>
<feature type="active site" evidence="10 11">
    <location>
        <position position="185"/>
    </location>
</feature>
<evidence type="ECO:0000256" key="11">
    <source>
        <dbReference type="PIRSR" id="PIRSR000495-1"/>
    </source>
</evidence>
<dbReference type="RefSeq" id="WP_098504567.1">
    <property type="nucleotide sequence ID" value="NZ_PDJQ01000001.1"/>
</dbReference>
<feature type="domain" description="Glutamine amidotransferase" evidence="12">
    <location>
        <begin position="6"/>
        <end position="200"/>
    </location>
</feature>
<dbReference type="GO" id="GO:0000107">
    <property type="term" value="F:imidazoleglycerol-phosphate synthase activity"/>
    <property type="evidence" value="ECO:0007669"/>
    <property type="project" value="UniProtKB-UniRule"/>
</dbReference>
<evidence type="ECO:0000256" key="3">
    <source>
        <dbReference type="ARBA" id="ARBA00022605"/>
    </source>
</evidence>
<comment type="catalytic activity">
    <reaction evidence="8 10">
        <text>5-[(5-phospho-1-deoxy-D-ribulos-1-ylimino)methylamino]-1-(5-phospho-beta-D-ribosyl)imidazole-4-carboxamide + L-glutamine = D-erythro-1-(imidazol-4-yl)glycerol 3-phosphate + 5-amino-1-(5-phospho-beta-D-ribosyl)imidazole-4-carboxamide + L-glutamate + H(+)</text>
        <dbReference type="Rhea" id="RHEA:24793"/>
        <dbReference type="ChEBI" id="CHEBI:15378"/>
        <dbReference type="ChEBI" id="CHEBI:29985"/>
        <dbReference type="ChEBI" id="CHEBI:58278"/>
        <dbReference type="ChEBI" id="CHEBI:58359"/>
        <dbReference type="ChEBI" id="CHEBI:58475"/>
        <dbReference type="ChEBI" id="CHEBI:58525"/>
        <dbReference type="EC" id="4.3.2.10"/>
    </reaction>
</comment>
<dbReference type="UniPathway" id="UPA00031">
    <property type="reaction ID" value="UER00010"/>
</dbReference>
<dbReference type="GO" id="GO:0005737">
    <property type="term" value="C:cytoplasm"/>
    <property type="evidence" value="ECO:0007669"/>
    <property type="project" value="UniProtKB-SubCell"/>
</dbReference>
<name>A0A2A9HJD0_TEPT2</name>
<comment type="subcellular location">
    <subcellularLocation>
        <location evidence="10">Cytoplasm</location>
    </subcellularLocation>
</comment>
<organism evidence="13 14">
    <name type="scientific">Tepidiforma thermophila (strain KCTC 52669 / CGMCC 1.13589 / G233)</name>
    <dbReference type="NCBI Taxonomy" id="2761530"/>
    <lineage>
        <taxon>Bacteria</taxon>
        <taxon>Bacillati</taxon>
        <taxon>Chloroflexota</taxon>
        <taxon>Tepidiformia</taxon>
        <taxon>Tepidiformales</taxon>
        <taxon>Tepidiformaceae</taxon>
        <taxon>Tepidiforma</taxon>
    </lineage>
</organism>
<protein>
    <recommendedName>
        <fullName evidence="10">Imidazole glycerol phosphate synthase subunit HisH</fullName>
        <ecNumber evidence="10">4.3.2.10</ecNumber>
    </recommendedName>
    <alternativeName>
        <fullName evidence="10">IGP synthase glutaminase subunit</fullName>
        <ecNumber evidence="10">3.5.1.2</ecNumber>
    </alternativeName>
    <alternativeName>
        <fullName evidence="10">IGP synthase subunit HisH</fullName>
    </alternativeName>
    <alternativeName>
        <fullName evidence="10">ImGP synthase subunit HisH</fullName>
        <shortName evidence="10">IGPS subunit HisH</shortName>
    </alternativeName>
</protein>
<dbReference type="GO" id="GO:0016829">
    <property type="term" value="F:lyase activity"/>
    <property type="evidence" value="ECO:0007669"/>
    <property type="project" value="UniProtKB-KW"/>
</dbReference>
<keyword evidence="10" id="KW-0963">Cytoplasm</keyword>
<evidence type="ECO:0000256" key="8">
    <source>
        <dbReference type="ARBA" id="ARBA00047838"/>
    </source>
</evidence>
<keyword evidence="14" id="KW-1185">Reference proteome</keyword>
<keyword evidence="5 10" id="KW-0315">Glutamine amidotransferase</keyword>
<keyword evidence="6 10" id="KW-0368">Histidine biosynthesis</keyword>
<dbReference type="PIRSF" id="PIRSF000495">
    <property type="entry name" value="Amidotransf_hisH"/>
    <property type="match status" value="1"/>
</dbReference>
<evidence type="ECO:0000256" key="9">
    <source>
        <dbReference type="ARBA" id="ARBA00049534"/>
    </source>
</evidence>
<keyword evidence="4 10" id="KW-0378">Hydrolase</keyword>
<dbReference type="PANTHER" id="PTHR42701">
    <property type="entry name" value="IMIDAZOLE GLYCEROL PHOSPHATE SYNTHASE SUBUNIT HISH"/>
    <property type="match status" value="1"/>
</dbReference>
<comment type="caution">
    <text evidence="13">The sequence shown here is derived from an EMBL/GenBank/DDBJ whole genome shotgun (WGS) entry which is preliminary data.</text>
</comment>
<dbReference type="CDD" id="cd01748">
    <property type="entry name" value="GATase1_IGP_Synthase"/>
    <property type="match status" value="1"/>
</dbReference>
<evidence type="ECO:0000256" key="6">
    <source>
        <dbReference type="ARBA" id="ARBA00023102"/>
    </source>
</evidence>
<evidence type="ECO:0000313" key="14">
    <source>
        <dbReference type="Proteomes" id="UP000223071"/>
    </source>
</evidence>
<comment type="function">
    <text evidence="10">IGPS catalyzes the conversion of PRFAR and glutamine to IGP, AICAR and glutamate. The HisH subunit catalyzes the hydrolysis of glutamine to glutamate and ammonia as part of the synthesis of IGP and AICAR. The resulting ammonia molecule is channeled to the active site of HisF.</text>
</comment>
<evidence type="ECO:0000256" key="1">
    <source>
        <dbReference type="ARBA" id="ARBA00005091"/>
    </source>
</evidence>
<dbReference type="AlphaFoldDB" id="A0A2A9HJD0"/>
<dbReference type="PROSITE" id="PS51273">
    <property type="entry name" value="GATASE_TYPE_1"/>
    <property type="match status" value="1"/>
</dbReference>
<dbReference type="GO" id="GO:0004359">
    <property type="term" value="F:glutaminase activity"/>
    <property type="evidence" value="ECO:0007669"/>
    <property type="project" value="UniProtKB-EC"/>
</dbReference>
<dbReference type="InterPro" id="IPR029062">
    <property type="entry name" value="Class_I_gatase-like"/>
</dbReference>
<gene>
    <name evidence="10" type="primary">hisH</name>
    <name evidence="13" type="ORF">A9A59_2508</name>
</gene>
<dbReference type="HAMAP" id="MF_00278">
    <property type="entry name" value="HisH"/>
    <property type="match status" value="1"/>
</dbReference>
<comment type="pathway">
    <text evidence="1 10">Amino-acid biosynthesis; L-histidine biosynthesis; L-histidine from 5-phospho-alpha-D-ribose 1-diphosphate: step 5/9.</text>
</comment>
<keyword evidence="3 10" id="KW-0028">Amino-acid biosynthesis</keyword>
<dbReference type="Proteomes" id="UP000223071">
    <property type="component" value="Unassembled WGS sequence"/>
</dbReference>
<evidence type="ECO:0000256" key="2">
    <source>
        <dbReference type="ARBA" id="ARBA00011152"/>
    </source>
</evidence>
<evidence type="ECO:0000259" key="12">
    <source>
        <dbReference type="Pfam" id="PF00117"/>
    </source>
</evidence>
<sequence length="217" mass="23516">MRDRVVVIDYDAGNLRSVARALDFVGASPLVSAEPADIAAAGALVLPGVGAAADTMRNLRERGLIEPIREYIAADRPFLGVCMGLQTLLERSEEGGQECLGILPGVVRRFPAQPGLKVPHMGWNTIEWRYPHPVTEGIPSGSYFYFVHSYHPTTPDASLVLGETEYGLRFPSVLARGYLVATQCHPEKSGRDGLRFYANFVRWARDGAPVPAAAAAP</sequence>
<evidence type="ECO:0000313" key="13">
    <source>
        <dbReference type="EMBL" id="PFG75240.1"/>
    </source>
</evidence>
<accession>A0A2A9HJD0</accession>
<comment type="subunit">
    <text evidence="2 10">Heterodimer of HisH and HisF.</text>
</comment>
<dbReference type="InterPro" id="IPR010139">
    <property type="entry name" value="Imidazole-glycPsynth_HisH"/>
</dbReference>
<dbReference type="GO" id="GO:0000105">
    <property type="term" value="P:L-histidine biosynthetic process"/>
    <property type="evidence" value="ECO:0007669"/>
    <property type="project" value="UniProtKB-UniRule"/>
</dbReference>
<dbReference type="EC" id="3.5.1.2" evidence="10"/>
<proteinExistence type="inferred from homology"/>
<keyword evidence="7 10" id="KW-0456">Lyase</keyword>
<feature type="active site" description="Nucleophile" evidence="10 11">
    <location>
        <position position="82"/>
    </location>
</feature>
<evidence type="ECO:0000256" key="5">
    <source>
        <dbReference type="ARBA" id="ARBA00022962"/>
    </source>
</evidence>
<dbReference type="EC" id="4.3.2.10" evidence="10"/>
<dbReference type="EMBL" id="PDJQ01000001">
    <property type="protein sequence ID" value="PFG75240.1"/>
    <property type="molecule type" value="Genomic_DNA"/>
</dbReference>
<dbReference type="InterPro" id="IPR017926">
    <property type="entry name" value="GATASE"/>
</dbReference>
<dbReference type="Pfam" id="PF00117">
    <property type="entry name" value="GATase"/>
    <property type="match status" value="1"/>
</dbReference>
<dbReference type="SUPFAM" id="SSF52317">
    <property type="entry name" value="Class I glutamine amidotransferase-like"/>
    <property type="match status" value="1"/>
</dbReference>
<comment type="catalytic activity">
    <reaction evidence="9 10">
        <text>L-glutamine + H2O = L-glutamate + NH4(+)</text>
        <dbReference type="Rhea" id="RHEA:15889"/>
        <dbReference type="ChEBI" id="CHEBI:15377"/>
        <dbReference type="ChEBI" id="CHEBI:28938"/>
        <dbReference type="ChEBI" id="CHEBI:29985"/>
        <dbReference type="ChEBI" id="CHEBI:58359"/>
        <dbReference type="EC" id="3.5.1.2"/>
    </reaction>
</comment>
<feature type="active site" evidence="10 11">
    <location>
        <position position="187"/>
    </location>
</feature>